<reference evidence="3" key="1">
    <citation type="submission" date="2025-08" db="UniProtKB">
        <authorList>
            <consortium name="RefSeq"/>
        </authorList>
    </citation>
    <scope>IDENTIFICATION</scope>
    <source>
        <tissue evidence="3">Whole sample</tissue>
    </source>
</reference>
<name>A0A8B8B3R6_CRAVI</name>
<feature type="compositionally biased region" description="Acidic residues" evidence="1">
    <location>
        <begin position="84"/>
        <end position="95"/>
    </location>
</feature>
<protein>
    <submittedName>
        <fullName evidence="3">Uncharacterized protein LOC111107147</fullName>
    </submittedName>
</protein>
<dbReference type="Proteomes" id="UP000694844">
    <property type="component" value="Chromosome 8"/>
</dbReference>
<dbReference type="GeneID" id="111107147"/>
<organism evidence="2 3">
    <name type="scientific">Crassostrea virginica</name>
    <name type="common">Eastern oyster</name>
    <dbReference type="NCBI Taxonomy" id="6565"/>
    <lineage>
        <taxon>Eukaryota</taxon>
        <taxon>Metazoa</taxon>
        <taxon>Spiralia</taxon>
        <taxon>Lophotrochozoa</taxon>
        <taxon>Mollusca</taxon>
        <taxon>Bivalvia</taxon>
        <taxon>Autobranchia</taxon>
        <taxon>Pteriomorphia</taxon>
        <taxon>Ostreida</taxon>
        <taxon>Ostreoidea</taxon>
        <taxon>Ostreidae</taxon>
        <taxon>Crassostrea</taxon>
    </lineage>
</organism>
<feature type="compositionally biased region" description="Polar residues" evidence="1">
    <location>
        <begin position="12"/>
        <end position="29"/>
    </location>
</feature>
<evidence type="ECO:0000256" key="1">
    <source>
        <dbReference type="SAM" id="MobiDB-lite"/>
    </source>
</evidence>
<sequence>MREPATKKTVTHTENTSPEVATMRTFSTLPRTPTAAPGPERPPPPRIGGRRPLPRNLPCPRALLTTTLATRRPPSAALGAPPREEEEEESEDGELPDLPSPTSPYSDITILST</sequence>
<keyword evidence="2" id="KW-1185">Reference proteome</keyword>
<accession>A0A8B8B3R6</accession>
<evidence type="ECO:0000313" key="2">
    <source>
        <dbReference type="Proteomes" id="UP000694844"/>
    </source>
</evidence>
<evidence type="ECO:0000313" key="3">
    <source>
        <dbReference type="RefSeq" id="XP_022297876.1"/>
    </source>
</evidence>
<feature type="compositionally biased region" description="Polar residues" evidence="1">
    <location>
        <begin position="103"/>
        <end position="113"/>
    </location>
</feature>
<dbReference type="KEGG" id="cvn:111107147"/>
<proteinExistence type="predicted"/>
<gene>
    <name evidence="3" type="primary">LOC111107147</name>
</gene>
<feature type="region of interest" description="Disordered" evidence="1">
    <location>
        <begin position="1"/>
        <end position="113"/>
    </location>
</feature>
<dbReference type="RefSeq" id="XP_022297876.1">
    <property type="nucleotide sequence ID" value="XM_022442168.1"/>
</dbReference>
<feature type="compositionally biased region" description="Low complexity" evidence="1">
    <location>
        <begin position="54"/>
        <end position="77"/>
    </location>
</feature>
<dbReference type="AlphaFoldDB" id="A0A8B8B3R6"/>